<dbReference type="InterPro" id="IPR000960">
    <property type="entry name" value="Flavin_mOase"/>
</dbReference>
<comment type="cofactor">
    <cofactor evidence="1 8">
        <name>FAD</name>
        <dbReference type="ChEBI" id="CHEBI:57692"/>
    </cofactor>
</comment>
<keyword evidence="3 8" id="KW-0285">Flavoprotein</keyword>
<evidence type="ECO:0000256" key="4">
    <source>
        <dbReference type="ARBA" id="ARBA00022827"/>
    </source>
</evidence>
<dbReference type="InterPro" id="IPR020946">
    <property type="entry name" value="Flavin_mOase-like"/>
</dbReference>
<organism evidence="9 10">
    <name type="scientific">Tetragonisca angustula</name>
    <dbReference type="NCBI Taxonomy" id="166442"/>
    <lineage>
        <taxon>Eukaryota</taxon>
        <taxon>Metazoa</taxon>
        <taxon>Ecdysozoa</taxon>
        <taxon>Arthropoda</taxon>
        <taxon>Hexapoda</taxon>
        <taxon>Insecta</taxon>
        <taxon>Pterygota</taxon>
        <taxon>Neoptera</taxon>
        <taxon>Endopterygota</taxon>
        <taxon>Hymenoptera</taxon>
        <taxon>Apocrita</taxon>
        <taxon>Aculeata</taxon>
        <taxon>Apoidea</taxon>
        <taxon>Anthophila</taxon>
        <taxon>Apidae</taxon>
        <taxon>Tetragonisca</taxon>
    </lineage>
</organism>
<evidence type="ECO:0000256" key="2">
    <source>
        <dbReference type="ARBA" id="ARBA00009183"/>
    </source>
</evidence>
<evidence type="ECO:0000256" key="3">
    <source>
        <dbReference type="ARBA" id="ARBA00022630"/>
    </source>
</evidence>
<keyword evidence="6 8" id="KW-0560">Oxidoreductase</keyword>
<sequence length="444" mass="51007">MRIQISSIIRFLTLRTNLEMAEVMRRKKVCVIGAGAAGLCAARHFAPNLNFELKVFEQTNNIGGTWVYKEATEVDENGLPVHSSMYRDLRTNLPAKIMNFPDYQRLNAVEPCCVSHQEVRSYLQNYADHFDLFKYIQFGTRIESVRLQVSAEGEEEWVVRTKIMKTKEEKEIIFNVLMICNGHYFDPYMPKIPGIEKFPGMIIHSHSYRKPEDFSGKSVLILGAAASGVDIALDLANHAIRIYLSHNNERLNSSLPSNIIEVLGVEKIEEGKIFLKDQSSVTADVFMFCTGYRYSFPFLDENCGIRVDDNFIIPLYKHLINIDHPTMCIVGVPTVVVPFPMFHMQIQYFLALLEKRASLPTKLIMLENSKLKTSKKRHAHKLMDKQWDYNNSLADAGGFDRLPKFYKLGYEAWSAQRKANLLNYKRARFVISEDEESVELVIPK</sequence>
<dbReference type="EC" id="1.-.-.-" evidence="8"/>
<evidence type="ECO:0000256" key="5">
    <source>
        <dbReference type="ARBA" id="ARBA00022857"/>
    </source>
</evidence>
<dbReference type="PIRSF" id="PIRSF000332">
    <property type="entry name" value="FMO"/>
    <property type="match status" value="1"/>
</dbReference>
<dbReference type="Pfam" id="PF00743">
    <property type="entry name" value="FMO-like"/>
    <property type="match status" value="2"/>
</dbReference>
<proteinExistence type="inferred from homology"/>
<dbReference type="Proteomes" id="UP001432146">
    <property type="component" value="Unassembled WGS sequence"/>
</dbReference>
<evidence type="ECO:0000313" key="9">
    <source>
        <dbReference type="EMBL" id="KAK9308847.1"/>
    </source>
</evidence>
<dbReference type="SUPFAM" id="SSF51905">
    <property type="entry name" value="FAD/NAD(P)-binding domain"/>
    <property type="match status" value="2"/>
</dbReference>
<dbReference type="EMBL" id="JAWNGG020000016">
    <property type="protein sequence ID" value="KAK9308847.1"/>
    <property type="molecule type" value="Genomic_DNA"/>
</dbReference>
<dbReference type="GO" id="GO:0050661">
    <property type="term" value="F:NADP binding"/>
    <property type="evidence" value="ECO:0007669"/>
    <property type="project" value="InterPro"/>
</dbReference>
<keyword evidence="4 8" id="KW-0274">FAD</keyword>
<evidence type="ECO:0000313" key="10">
    <source>
        <dbReference type="Proteomes" id="UP001432146"/>
    </source>
</evidence>
<accession>A0AAW1AID3</accession>
<comment type="caution">
    <text evidence="9">The sequence shown here is derived from an EMBL/GenBank/DDBJ whole genome shotgun (WGS) entry which is preliminary data.</text>
</comment>
<evidence type="ECO:0000256" key="6">
    <source>
        <dbReference type="ARBA" id="ARBA00023002"/>
    </source>
</evidence>
<evidence type="ECO:0000256" key="7">
    <source>
        <dbReference type="ARBA" id="ARBA00023033"/>
    </source>
</evidence>
<dbReference type="InterPro" id="IPR050346">
    <property type="entry name" value="FMO-like"/>
</dbReference>
<dbReference type="InterPro" id="IPR036188">
    <property type="entry name" value="FAD/NAD-bd_sf"/>
</dbReference>
<dbReference type="AlphaFoldDB" id="A0AAW1AID3"/>
<keyword evidence="10" id="KW-1185">Reference proteome</keyword>
<dbReference type="PRINTS" id="PR00370">
    <property type="entry name" value="FMOXYGENASE"/>
</dbReference>
<dbReference type="GO" id="GO:0050660">
    <property type="term" value="F:flavin adenine dinucleotide binding"/>
    <property type="evidence" value="ECO:0007669"/>
    <property type="project" value="InterPro"/>
</dbReference>
<gene>
    <name evidence="9" type="ORF">QLX08_001268</name>
</gene>
<reference evidence="9 10" key="1">
    <citation type="submission" date="2024-05" db="EMBL/GenBank/DDBJ databases">
        <title>The nuclear and mitochondrial genome assemblies of Tetragonisca angustula (Apidae: Meliponini), a tiny yet remarkable pollinator in the Neotropics.</title>
        <authorList>
            <person name="Ferrari R."/>
            <person name="Ricardo P.C."/>
            <person name="Dias F.C."/>
            <person name="Araujo N.S."/>
            <person name="Soares D.O."/>
            <person name="Zhou Q.-S."/>
            <person name="Zhu C.-D."/>
            <person name="Coutinho L."/>
            <person name="Airas M.C."/>
            <person name="Batista T.M."/>
        </authorList>
    </citation>
    <scope>NUCLEOTIDE SEQUENCE [LARGE SCALE GENOMIC DNA]</scope>
    <source>
        <strain evidence="9">ASF017062</strain>
        <tissue evidence="9">Abdomen</tissue>
    </source>
</reference>
<dbReference type="Gene3D" id="3.50.50.60">
    <property type="entry name" value="FAD/NAD(P)-binding domain"/>
    <property type="match status" value="2"/>
</dbReference>
<dbReference type="GO" id="GO:0004499">
    <property type="term" value="F:N,N-dimethylaniline monooxygenase activity"/>
    <property type="evidence" value="ECO:0007669"/>
    <property type="project" value="InterPro"/>
</dbReference>
<comment type="similarity">
    <text evidence="2 8">Belongs to the FMO family.</text>
</comment>
<dbReference type="PANTHER" id="PTHR23023">
    <property type="entry name" value="DIMETHYLANILINE MONOOXYGENASE"/>
    <property type="match status" value="1"/>
</dbReference>
<evidence type="ECO:0000256" key="8">
    <source>
        <dbReference type="RuleBase" id="RU361177"/>
    </source>
</evidence>
<name>A0AAW1AID3_9HYME</name>
<protein>
    <recommendedName>
        <fullName evidence="8">Flavin-containing monooxygenase</fullName>
        <ecNumber evidence="8">1.-.-.-</ecNumber>
    </recommendedName>
</protein>
<keyword evidence="5" id="KW-0521">NADP</keyword>
<dbReference type="FunFam" id="3.50.50.60:FF:000138">
    <property type="entry name" value="Flavin-containing monooxygenase"/>
    <property type="match status" value="1"/>
</dbReference>
<keyword evidence="7 8" id="KW-0503">Monooxygenase</keyword>
<evidence type="ECO:0000256" key="1">
    <source>
        <dbReference type="ARBA" id="ARBA00001974"/>
    </source>
</evidence>